<sequence length="1016" mass="119619">MSNKLFLIGINEYKCKPLNSCVKDVQDFKQILLDKYDFDPIDVYEIYNEDATLKNIFDALTKYVQILKESDNLIIYHSGHGSYNESLEMGYWVPFDGTRGESSYLSNQTLVSVLEKMKAQHIFLISDCCFSASLLRTISTKQSLDYEKKKSRWALISAFGEALDSDKGENSLFGETIINFLEQQTADFKISSLIEYVKSEYEINRFQTPQGHPIAIKGHEGGEFIFHIKTEIDNRQLKGYADFFNILKLYKRTSKFEEISKVEDKSSKIGYQLYREQDNVQRKVYYYLYLYEGVNLTQTARFFKENNKVENDKLILFLPKEREQTHYEKRKKNVDLKFKPLNIFYIDEFILNECTPFVNRDDDSCFLNISNFVLPSYKAASNELNLDIYIREWFEDIENPILVIKGTGGIGKTTFAQYIADKIFSTNKNGTTLFIDSAQIKDKLVKRSADPQNINLYDFYEALCEITSEDKLNRELFRLNVDAGNILVIIDGLDEVISKIPDFNISMFLKSINDTIKDIKGGKVIITCRTFFWEHIRVENTAFSTIELLPFNEDQTKSFFEKSFNNNESKQKKALKLVKDFKYDGDENGTFHPYVLDIIRSIVVDQQSIETDLSEFSSRYLKHKIKNDYIIFRICDRERKRVGQISIDEQISFFIYMAVYRRGVINKEIFNKEILLALDKHIDTTNIEAFKSHPFLYHRDRYITFKYDFLLDYFRSIYLSNYFLYSGNIKHIDIETFNLLKESCWFGSTMITDIISRFENWSDDDILYASDVIKEIAEINSVSMKDKKIVISNYFNVCLSLNIRMRSNDIFSNTQLLLNLFEYKKIIMNLSIVNLSANVKFDFSGLYFSECYFDNFDYFWKCKFNNETIFDKCCLLNIPFTKKDNIIPLENFRDCLKDKNMEDVFKLNEENQFNKTERAKVFIDAFFHLFYTNGRLGRQWEDKVILPRFSGIDKFQYGYKAVIKVLKEKNILIFNKELNRIKMEINEIYKEDVSRFVKDGTMSPIINSLISEFSKL</sequence>
<evidence type="ECO:0000259" key="1">
    <source>
        <dbReference type="Pfam" id="PF05729"/>
    </source>
</evidence>
<organism evidence="2 3">
    <name type="scientific">Parabacteroides goldsteinii</name>
    <dbReference type="NCBI Taxonomy" id="328812"/>
    <lineage>
        <taxon>Bacteria</taxon>
        <taxon>Pseudomonadati</taxon>
        <taxon>Bacteroidota</taxon>
        <taxon>Bacteroidia</taxon>
        <taxon>Bacteroidales</taxon>
        <taxon>Tannerellaceae</taxon>
        <taxon>Parabacteroides</taxon>
    </lineage>
</organism>
<dbReference type="SUPFAM" id="SSF52129">
    <property type="entry name" value="Caspase-like"/>
    <property type="match status" value="1"/>
</dbReference>
<dbReference type="EMBL" id="LFJV01000066">
    <property type="protein sequence ID" value="KMM32272.1"/>
    <property type="molecule type" value="Genomic_DNA"/>
</dbReference>
<protein>
    <recommendedName>
        <fullName evidence="1">NACHT domain-containing protein</fullName>
    </recommendedName>
</protein>
<dbReference type="Proteomes" id="UP000036166">
    <property type="component" value="Unassembled WGS sequence"/>
</dbReference>
<dbReference type="InterPro" id="IPR050452">
    <property type="entry name" value="Metacaspase"/>
</dbReference>
<dbReference type="InterPro" id="IPR029030">
    <property type="entry name" value="Caspase-like_dom_sf"/>
</dbReference>
<dbReference type="RefSeq" id="WP_048316667.1">
    <property type="nucleotide sequence ID" value="NZ_LFJV01000066.1"/>
</dbReference>
<dbReference type="InterPro" id="IPR027417">
    <property type="entry name" value="P-loop_NTPase"/>
</dbReference>
<evidence type="ECO:0000313" key="2">
    <source>
        <dbReference type="EMBL" id="KMM32272.1"/>
    </source>
</evidence>
<dbReference type="PANTHER" id="PTHR48104">
    <property type="entry name" value="METACASPASE-4"/>
    <property type="match status" value="1"/>
</dbReference>
<name>A0A0J6FC65_9BACT</name>
<reference evidence="2 3" key="1">
    <citation type="submission" date="2015-06" db="EMBL/GenBank/DDBJ databases">
        <title>Draft Genome Sequence of Parabacteroides goldsteinii with Putative Novel Metallo-Beta-Lactamases Isolated from a Blood Culture from a Human Patient.</title>
        <authorList>
            <person name="Krogh T.J."/>
            <person name="Agergaard C.N."/>
            <person name="Moller-Jensen J."/>
            <person name="Justesen U.S."/>
        </authorList>
    </citation>
    <scope>NUCLEOTIDE SEQUENCE [LARGE SCALE GENOMIC DNA]</scope>
    <source>
        <strain evidence="2 3">910340</strain>
    </source>
</reference>
<dbReference type="GO" id="GO:0004197">
    <property type="term" value="F:cysteine-type endopeptidase activity"/>
    <property type="evidence" value="ECO:0007669"/>
    <property type="project" value="TreeGrafter"/>
</dbReference>
<dbReference type="InterPro" id="IPR007111">
    <property type="entry name" value="NACHT_NTPase"/>
</dbReference>
<dbReference type="PANTHER" id="PTHR48104:SF30">
    <property type="entry name" value="METACASPASE-1"/>
    <property type="match status" value="1"/>
</dbReference>
<dbReference type="Pfam" id="PF05729">
    <property type="entry name" value="NACHT"/>
    <property type="match status" value="1"/>
</dbReference>
<proteinExistence type="predicted"/>
<gene>
    <name evidence="2" type="ORF">ACM15_18185</name>
</gene>
<dbReference type="GO" id="GO:0005737">
    <property type="term" value="C:cytoplasm"/>
    <property type="evidence" value="ECO:0007669"/>
    <property type="project" value="TreeGrafter"/>
</dbReference>
<dbReference type="Gene3D" id="3.40.50.1460">
    <property type="match status" value="1"/>
</dbReference>
<evidence type="ECO:0000313" key="3">
    <source>
        <dbReference type="Proteomes" id="UP000036166"/>
    </source>
</evidence>
<accession>A0A0J6FC65</accession>
<comment type="caution">
    <text evidence="2">The sequence shown here is derived from an EMBL/GenBank/DDBJ whole genome shotgun (WGS) entry which is preliminary data.</text>
</comment>
<dbReference type="GO" id="GO:0006508">
    <property type="term" value="P:proteolysis"/>
    <property type="evidence" value="ECO:0007669"/>
    <property type="project" value="TreeGrafter"/>
</dbReference>
<feature type="domain" description="NACHT" evidence="1">
    <location>
        <begin position="402"/>
        <end position="566"/>
    </location>
</feature>
<dbReference type="Gene3D" id="3.40.50.300">
    <property type="entry name" value="P-loop containing nucleotide triphosphate hydrolases"/>
    <property type="match status" value="1"/>
</dbReference>
<dbReference type="SUPFAM" id="SSF52540">
    <property type="entry name" value="P-loop containing nucleoside triphosphate hydrolases"/>
    <property type="match status" value="1"/>
</dbReference>
<dbReference type="AlphaFoldDB" id="A0A0J6FC65"/>
<dbReference type="PATRIC" id="fig|328812.4.peg.4684"/>